<comment type="caution">
    <text evidence="12">The sequence shown here is derived from an EMBL/GenBank/DDBJ whole genome shotgun (WGS) entry which is preliminary data.</text>
</comment>
<evidence type="ECO:0000256" key="10">
    <source>
        <dbReference type="ARBA" id="ARBA00048540"/>
    </source>
</evidence>
<keyword evidence="8" id="KW-0460">Magnesium</keyword>
<reference evidence="13" key="1">
    <citation type="journal article" date="2017" name="Int. J. Syst. Evol. Microbiol.">
        <title>Notoacmeibacter marinus gen. nov., sp. nov., isolated from the gut of a limpet and proposal of Notoacmeibacteraceae fam. nov. in the order Rhizobiales of the class Alphaproteobacteria.</title>
        <authorList>
            <person name="Huang Z."/>
            <person name="Guo F."/>
            <person name="Lai Q."/>
        </authorList>
    </citation>
    <scope>NUCLEOTIDE SEQUENCE [LARGE SCALE GENOMIC DNA]</scope>
    <source>
        <strain evidence="13">XMTR2A4</strain>
    </source>
</reference>
<feature type="signal peptide" evidence="11">
    <location>
        <begin position="1"/>
        <end position="31"/>
    </location>
</feature>
<accession>A0A231V5C4</accession>
<gene>
    <name evidence="12" type="ORF">B7H23_07995</name>
</gene>
<dbReference type="SUPFAM" id="SSF143631">
    <property type="entry name" value="ApbE-like"/>
    <property type="match status" value="1"/>
</dbReference>
<keyword evidence="11" id="KW-0732">Signal</keyword>
<feature type="chain" id="PRO_5039928790" description="FAD:protein FMN transferase" evidence="11">
    <location>
        <begin position="32"/>
        <end position="307"/>
    </location>
</feature>
<dbReference type="EC" id="2.7.1.180" evidence="2"/>
<dbReference type="PANTHER" id="PTHR30040">
    <property type="entry name" value="THIAMINE BIOSYNTHESIS LIPOPROTEIN APBE"/>
    <property type="match status" value="1"/>
</dbReference>
<keyword evidence="4" id="KW-0285">Flavoprotein</keyword>
<dbReference type="GO" id="GO:0016740">
    <property type="term" value="F:transferase activity"/>
    <property type="evidence" value="ECO:0007669"/>
    <property type="project" value="UniProtKB-KW"/>
</dbReference>
<evidence type="ECO:0000256" key="8">
    <source>
        <dbReference type="ARBA" id="ARBA00022842"/>
    </source>
</evidence>
<proteinExistence type="predicted"/>
<dbReference type="Pfam" id="PF02424">
    <property type="entry name" value="ApbE"/>
    <property type="match status" value="1"/>
</dbReference>
<evidence type="ECO:0000256" key="2">
    <source>
        <dbReference type="ARBA" id="ARBA00011955"/>
    </source>
</evidence>
<keyword evidence="6" id="KW-0479">Metal-binding</keyword>
<dbReference type="AlphaFoldDB" id="A0A231V5C4"/>
<evidence type="ECO:0000256" key="7">
    <source>
        <dbReference type="ARBA" id="ARBA00022827"/>
    </source>
</evidence>
<keyword evidence="5" id="KW-0808">Transferase</keyword>
<dbReference type="PROSITE" id="PS51318">
    <property type="entry name" value="TAT"/>
    <property type="match status" value="1"/>
</dbReference>
<dbReference type="PANTHER" id="PTHR30040:SF2">
    <property type="entry name" value="FAD:PROTEIN FMN TRANSFERASE"/>
    <property type="match status" value="1"/>
</dbReference>
<evidence type="ECO:0000313" key="13">
    <source>
        <dbReference type="Proteomes" id="UP000215405"/>
    </source>
</evidence>
<dbReference type="InterPro" id="IPR006311">
    <property type="entry name" value="TAT_signal"/>
</dbReference>
<evidence type="ECO:0000256" key="6">
    <source>
        <dbReference type="ARBA" id="ARBA00022723"/>
    </source>
</evidence>
<evidence type="ECO:0000256" key="11">
    <source>
        <dbReference type="SAM" id="SignalP"/>
    </source>
</evidence>
<name>A0A231V5C4_9HYPH</name>
<evidence type="ECO:0000256" key="4">
    <source>
        <dbReference type="ARBA" id="ARBA00022630"/>
    </source>
</evidence>
<protein>
    <recommendedName>
        <fullName evidence="3">FAD:protein FMN transferase</fullName>
        <ecNumber evidence="2">2.7.1.180</ecNumber>
    </recommendedName>
    <alternativeName>
        <fullName evidence="9">Flavin transferase</fullName>
    </alternativeName>
</protein>
<comment type="catalytic activity">
    <reaction evidence="10">
        <text>L-threonyl-[protein] + FAD = FMN-L-threonyl-[protein] + AMP + H(+)</text>
        <dbReference type="Rhea" id="RHEA:36847"/>
        <dbReference type="Rhea" id="RHEA-COMP:11060"/>
        <dbReference type="Rhea" id="RHEA-COMP:11061"/>
        <dbReference type="ChEBI" id="CHEBI:15378"/>
        <dbReference type="ChEBI" id="CHEBI:30013"/>
        <dbReference type="ChEBI" id="CHEBI:57692"/>
        <dbReference type="ChEBI" id="CHEBI:74257"/>
        <dbReference type="ChEBI" id="CHEBI:456215"/>
        <dbReference type="EC" id="2.7.1.180"/>
    </reaction>
</comment>
<evidence type="ECO:0000256" key="1">
    <source>
        <dbReference type="ARBA" id="ARBA00001946"/>
    </source>
</evidence>
<dbReference type="GO" id="GO:0046872">
    <property type="term" value="F:metal ion binding"/>
    <property type="evidence" value="ECO:0007669"/>
    <property type="project" value="UniProtKB-KW"/>
</dbReference>
<evidence type="ECO:0000256" key="3">
    <source>
        <dbReference type="ARBA" id="ARBA00016337"/>
    </source>
</evidence>
<organism evidence="12 13">
    <name type="scientific">Notoacmeibacter marinus</name>
    <dbReference type="NCBI Taxonomy" id="1876515"/>
    <lineage>
        <taxon>Bacteria</taxon>
        <taxon>Pseudomonadati</taxon>
        <taxon>Pseudomonadota</taxon>
        <taxon>Alphaproteobacteria</taxon>
        <taxon>Hyphomicrobiales</taxon>
        <taxon>Notoacmeibacteraceae</taxon>
        <taxon>Notoacmeibacter</taxon>
    </lineage>
</organism>
<evidence type="ECO:0000256" key="5">
    <source>
        <dbReference type="ARBA" id="ARBA00022679"/>
    </source>
</evidence>
<dbReference type="RefSeq" id="WP_094076745.1">
    <property type="nucleotide sequence ID" value="NZ_NBYO01000001.1"/>
</dbReference>
<evidence type="ECO:0000313" key="12">
    <source>
        <dbReference type="EMBL" id="OXT02796.1"/>
    </source>
</evidence>
<keyword evidence="13" id="KW-1185">Reference proteome</keyword>
<dbReference type="Proteomes" id="UP000215405">
    <property type="component" value="Unassembled WGS sequence"/>
</dbReference>
<comment type="cofactor">
    <cofactor evidence="1">
        <name>Mg(2+)</name>
        <dbReference type="ChEBI" id="CHEBI:18420"/>
    </cofactor>
</comment>
<dbReference type="EMBL" id="NBYO01000001">
    <property type="protein sequence ID" value="OXT02796.1"/>
    <property type="molecule type" value="Genomic_DNA"/>
</dbReference>
<dbReference type="Gene3D" id="3.10.520.10">
    <property type="entry name" value="ApbE-like domains"/>
    <property type="match status" value="1"/>
</dbReference>
<keyword evidence="7" id="KW-0274">FAD</keyword>
<evidence type="ECO:0000256" key="9">
    <source>
        <dbReference type="ARBA" id="ARBA00031306"/>
    </source>
</evidence>
<dbReference type="InterPro" id="IPR024932">
    <property type="entry name" value="ApbE"/>
</dbReference>
<sequence length="307" mass="32751">MNGERLTRRRFLAIFAGAGMAGLGSASSVHAVSWQGRALGADCRIEIAGGADGHDEDARRALAAARDTLRRMEALFSIYDPASEISLFNCTGRLEMSPEFGRLRQIVSRMHERTGGLFDPAVQGRFAARMRNEPEPPSSTLWRDLRVEGRTLLAPPEGATITFNGIAQGFACDRIGQTLAAHGIHDVLIDAGEFSASGRTRRLGISNGRDLIGHHALRDAAAATSTHDAFLFPDGGGHLLHPVTGDASPPYWQTVSVVAEDAATADAASTALALTSGRDEIEALAAACKLSRVVAQDRHEEVFSIDL</sequence>
<dbReference type="InterPro" id="IPR003374">
    <property type="entry name" value="ApbE-like_sf"/>
</dbReference>